<dbReference type="Pfam" id="PF14023">
    <property type="entry name" value="Bestrophin-like"/>
    <property type="match status" value="1"/>
</dbReference>
<dbReference type="Proteomes" id="UP000289200">
    <property type="component" value="Unassembled WGS sequence"/>
</dbReference>
<gene>
    <name evidence="2" type="ORF">RHODGE_RHODGE_03875</name>
</gene>
<dbReference type="OrthoDB" id="797232at2"/>
<evidence type="ECO:0000256" key="1">
    <source>
        <dbReference type="SAM" id="Phobius"/>
    </source>
</evidence>
<feature type="transmembrane region" description="Helical" evidence="1">
    <location>
        <begin position="44"/>
        <end position="66"/>
    </location>
</feature>
<keyword evidence="1" id="KW-0472">Membrane</keyword>
<dbReference type="AlphaFoldDB" id="A0A3S4CJE2"/>
<evidence type="ECO:0008006" key="4">
    <source>
        <dbReference type="Google" id="ProtNLM"/>
    </source>
</evidence>
<dbReference type="RefSeq" id="WP_129610750.1">
    <property type="nucleotide sequence ID" value="NZ_UWOC01000176.1"/>
</dbReference>
<feature type="transmembrane region" description="Helical" evidence="1">
    <location>
        <begin position="211"/>
        <end position="229"/>
    </location>
</feature>
<organism evidence="2 3">
    <name type="scientific">Rhodoplanes serenus</name>
    <dbReference type="NCBI Taxonomy" id="200615"/>
    <lineage>
        <taxon>Bacteria</taxon>
        <taxon>Pseudomonadati</taxon>
        <taxon>Pseudomonadota</taxon>
        <taxon>Alphaproteobacteria</taxon>
        <taxon>Hyphomicrobiales</taxon>
        <taxon>Nitrobacteraceae</taxon>
        <taxon>Rhodoplanes</taxon>
    </lineage>
</organism>
<reference evidence="3" key="1">
    <citation type="submission" date="2018-10" db="EMBL/GenBank/DDBJ databases">
        <authorList>
            <person name="Peiro R."/>
            <person name="Begona"/>
            <person name="Cbmso G."/>
            <person name="Lopez M."/>
            <person name="Gonzalez S."/>
            <person name="Sacristan E."/>
            <person name="Castillo E."/>
        </authorList>
    </citation>
    <scope>NUCLEOTIDE SEQUENCE [LARGE SCALE GENOMIC DNA]</scope>
</reference>
<protein>
    <recommendedName>
        <fullName evidence="4">DUF4239 domain-containing protein</fullName>
    </recommendedName>
</protein>
<evidence type="ECO:0000313" key="3">
    <source>
        <dbReference type="Proteomes" id="UP000289200"/>
    </source>
</evidence>
<sequence>MNTWVGLPAGSFLGILLLLFATGAALLAWLAFRSPVRDKVRSLTGIADSVFASTAVLFSLLAGFLASDMADRNHRAWVAVNTEAGAVATLYALSRSEGAATITGPLKRYAEAVVTDEWPKMAQSQHSAHAETALHALMRHASDPAMARETSPAVQTALITAVLTLGEARGERLALAFNRTSRIQWVSVLVLGLVTQLCIALVHLERPRAHVAAAAVFALSVIVALWPIALQEQPFAGALSIAPSSLERAVSQFATTS</sequence>
<name>A0A3S4CJE2_9BRAD</name>
<keyword evidence="1" id="KW-1133">Transmembrane helix</keyword>
<dbReference type="InterPro" id="IPR025333">
    <property type="entry name" value="DUF4239"/>
</dbReference>
<keyword evidence="1" id="KW-0812">Transmembrane</keyword>
<feature type="transmembrane region" description="Helical" evidence="1">
    <location>
        <begin position="183"/>
        <end position="204"/>
    </location>
</feature>
<evidence type="ECO:0000313" key="2">
    <source>
        <dbReference type="EMBL" id="VCU10673.1"/>
    </source>
</evidence>
<keyword evidence="3" id="KW-1185">Reference proteome</keyword>
<accession>A0A3S4CJE2</accession>
<comment type="caution">
    <text evidence="2">The sequence shown here is derived from an EMBL/GenBank/DDBJ whole genome shotgun (WGS) entry which is preliminary data.</text>
</comment>
<feature type="transmembrane region" description="Helical" evidence="1">
    <location>
        <begin position="12"/>
        <end position="32"/>
    </location>
</feature>
<proteinExistence type="predicted"/>
<dbReference type="EMBL" id="UWOC01000176">
    <property type="protein sequence ID" value="VCU10673.1"/>
    <property type="molecule type" value="Genomic_DNA"/>
</dbReference>